<feature type="disulfide bond" evidence="19">
    <location>
        <begin position="1138"/>
        <end position="1147"/>
    </location>
</feature>
<feature type="region of interest" description="Disordered" evidence="20">
    <location>
        <begin position="1465"/>
        <end position="1487"/>
    </location>
</feature>
<dbReference type="SMART" id="SM00180">
    <property type="entry name" value="EGF_Lam"/>
    <property type="match status" value="2"/>
</dbReference>
<evidence type="ECO:0000313" key="26">
    <source>
        <dbReference type="Proteomes" id="UP000289886"/>
    </source>
</evidence>
<evidence type="ECO:0000256" key="1">
    <source>
        <dbReference type="ARBA" id="ARBA00004251"/>
    </source>
</evidence>
<dbReference type="GO" id="GO:0006954">
    <property type="term" value="P:inflammatory response"/>
    <property type="evidence" value="ECO:0007669"/>
    <property type="project" value="UniProtKB-KW"/>
</dbReference>
<keyword evidence="4 18" id="KW-0245">EGF-like domain</keyword>
<feature type="domain" description="Laminin EGF-like" evidence="23">
    <location>
        <begin position="1121"/>
        <end position="1166"/>
    </location>
</feature>
<name>A0A444TZH5_ACIRT</name>
<dbReference type="InterPro" id="IPR011049">
    <property type="entry name" value="Serralysin-like_metalloprot_C"/>
</dbReference>
<dbReference type="Pfam" id="PF24972">
    <property type="entry name" value="GBD_ATRN"/>
    <property type="match status" value="1"/>
</dbReference>
<comment type="caution">
    <text evidence="18">Lacks conserved residue(s) required for the propagation of feature annotation.</text>
</comment>
<dbReference type="PROSITE" id="PS01186">
    <property type="entry name" value="EGF_2"/>
    <property type="match status" value="1"/>
</dbReference>
<feature type="disulfide bond" evidence="18">
    <location>
        <begin position="157"/>
        <end position="166"/>
    </location>
</feature>
<evidence type="ECO:0000256" key="21">
    <source>
        <dbReference type="SAM" id="Phobius"/>
    </source>
</evidence>
<evidence type="ECO:0000256" key="18">
    <source>
        <dbReference type="PROSITE-ProRule" id="PRU00076"/>
    </source>
</evidence>
<keyword evidence="11" id="KW-0675">Receptor</keyword>
<dbReference type="InterPro" id="IPR016187">
    <property type="entry name" value="CTDL_fold"/>
</dbReference>
<keyword evidence="14 19" id="KW-0424">Laminin EGF-like domain</keyword>
<dbReference type="PROSITE" id="PS00022">
    <property type="entry name" value="EGF_1"/>
    <property type="match status" value="2"/>
</dbReference>
<dbReference type="Gene3D" id="3.10.100.10">
    <property type="entry name" value="Mannose-Binding Protein A, subunit A"/>
    <property type="match status" value="1"/>
</dbReference>
<keyword evidence="12" id="KW-0325">Glycoprotein</keyword>
<dbReference type="InterPro" id="IPR002049">
    <property type="entry name" value="LE_dom"/>
</dbReference>
<evidence type="ECO:0000256" key="4">
    <source>
        <dbReference type="ARBA" id="ARBA00022536"/>
    </source>
</evidence>
<proteinExistence type="predicted"/>
<evidence type="ECO:0000256" key="7">
    <source>
        <dbReference type="ARBA" id="ARBA00022737"/>
    </source>
</evidence>
<evidence type="ECO:0000256" key="11">
    <source>
        <dbReference type="ARBA" id="ARBA00023170"/>
    </source>
</evidence>
<gene>
    <name evidence="25" type="ORF">EOD39_9875</name>
</gene>
<dbReference type="SMART" id="SM00181">
    <property type="entry name" value="EGF"/>
    <property type="match status" value="4"/>
</dbReference>
<dbReference type="PANTHER" id="PTHR46376:SF3">
    <property type="entry name" value="ATTRACTIN"/>
    <property type="match status" value="1"/>
</dbReference>
<comment type="subunit">
    <text evidence="16">Monomer and homotrimer.</text>
</comment>
<dbReference type="Pfam" id="PF24973">
    <property type="entry name" value="EGF_LMN_ATRN"/>
    <property type="match status" value="1"/>
</dbReference>
<keyword evidence="6" id="KW-0732">Signal</keyword>
<keyword evidence="2" id="KW-0880">Kelch repeat</keyword>
<keyword evidence="5 21" id="KW-0812">Transmembrane</keyword>
<evidence type="ECO:0000256" key="16">
    <source>
        <dbReference type="ARBA" id="ARBA00065783"/>
    </source>
</evidence>
<comment type="caution">
    <text evidence="25">The sequence shown here is derived from an EMBL/GenBank/DDBJ whole genome shotgun (WGS) entry which is preliminary data.</text>
</comment>
<dbReference type="InterPro" id="IPR002165">
    <property type="entry name" value="Plexin_repeat"/>
</dbReference>
<dbReference type="FunFam" id="2.120.10.80:FF:000034">
    <property type="entry name" value="Attractin"/>
    <property type="match status" value="1"/>
</dbReference>
<dbReference type="FunFam" id="2.10.25.10:FF:000079">
    <property type="entry name" value="Attractin like 1"/>
    <property type="match status" value="1"/>
</dbReference>
<dbReference type="InterPro" id="IPR056737">
    <property type="entry name" value="Beta-prop_ATRN-MKLN-like"/>
</dbReference>
<evidence type="ECO:0000259" key="22">
    <source>
        <dbReference type="PROSITE" id="PS50026"/>
    </source>
</evidence>
<dbReference type="Gene3D" id="2.120.10.80">
    <property type="entry name" value="Kelch-type beta propeller"/>
    <property type="match status" value="2"/>
</dbReference>
<feature type="domain" description="EGF-like" evidence="22">
    <location>
        <begin position="48"/>
        <end position="80"/>
    </location>
</feature>
<evidence type="ECO:0000313" key="25">
    <source>
        <dbReference type="EMBL" id="RXM28333.1"/>
    </source>
</evidence>
<keyword evidence="9 21" id="KW-0472">Membrane</keyword>
<dbReference type="Pfam" id="PF24981">
    <property type="entry name" value="Beta-prop_ATRN-LZTR1"/>
    <property type="match status" value="1"/>
</dbReference>
<keyword evidence="26" id="KW-1185">Reference proteome</keyword>
<dbReference type="Gene3D" id="2.150.10.10">
    <property type="entry name" value="Serralysin-like metalloprotease, C-terminal"/>
    <property type="match status" value="1"/>
</dbReference>
<dbReference type="GO" id="GO:0005794">
    <property type="term" value="C:Golgi apparatus"/>
    <property type="evidence" value="ECO:0007669"/>
    <property type="project" value="TreeGrafter"/>
</dbReference>
<comment type="subcellular location">
    <subcellularLocation>
        <location evidence="1">Cell membrane</location>
        <topology evidence="1">Single-pass type I membrane protein</topology>
    </subcellularLocation>
</comment>
<dbReference type="Gene3D" id="2.10.25.10">
    <property type="entry name" value="Laminin"/>
    <property type="match status" value="3"/>
</dbReference>
<feature type="transmembrane region" description="Helical" evidence="21">
    <location>
        <begin position="1337"/>
        <end position="1361"/>
    </location>
</feature>
<dbReference type="PROSITE" id="PS50041">
    <property type="entry name" value="C_TYPE_LECTIN_2"/>
    <property type="match status" value="1"/>
</dbReference>
<feature type="disulfide bond" evidence="18">
    <location>
        <begin position="70"/>
        <end position="79"/>
    </location>
</feature>
<evidence type="ECO:0000256" key="10">
    <source>
        <dbReference type="ARBA" id="ARBA00023157"/>
    </source>
</evidence>
<sequence>MEAEKRRACWLVSSSRCRAGLPGLVWGTPPLILVVAASLLSGLGSPAEGKQCDKPCLNGQCNPTVGNCICDPGWAGDQCQHCGGRFSGLIVPEKYGNETIPEVVSKSGYALLHFFSDAAYNLTGFNVSYRINTCPNNCSGRGECRLDSGSGGVYCECTAHWKGEMCDIPYCMEDCGFPQRGVCHANTTKRCLCNPGWQGPDCSILMPANESFWTREEYPVRSLARASHKSVVNDGIMWVIGGYVFNYSDYKMVKAYTLSSQEWLPLNQSVNSVIGRYGHSLALHEDKIYMYGGKMDSSGNVTNQLWVFHIRNQSWVQVSPKAKEQYAVVGHSAHKVQLADDSVVMLVIFGHCPLYGYISKVQEYNFATNTWSILKTNGALVQGGYGHSSVYDPKTRAIYIHGGYKAFSANKYGLADDLYKYQVDSRMWTILKDSGFFRYLHTAIIVSGTMLVFGGNTHNDTSMSHGARCFSSDFMAYDIACDEWSVLPRPDLHHDVNRFGHSAVYSNSTMYVFGGFNSLLLSDVLMFTPASCAAFSSEAACTEAGPGIRCLWNASLDHCLSWEEASPKEEQQVLSTCPAKAYADNEKCDQYTDCYSCTANTNGCQWCTSQCNSMSSNCTAVPGPIAEYETCPKANPDYVCNKKTSCKSCAMDQNCQWEPRNQECKAFPGKETAAYSESIALPGKETAAYTESIALPGKETAAYTESIALPGNETAAYSVSIALPGKETAAYTESIALPGKETAAYTESIALPGKETAAYTASIALPGKETAAYTESIALPGKETAAYIESIALPGKETAAYTESIALPGNETAAYIESIALPGKETAAYTEIALPGKETAAYTESIALPDNICGENWHLVGNSCLKFTTAKDNYDNAKLSCRNSNAVLASLTSQKKVEFVLKELQIMHVLYKATVTPWVGLRKINVSYWCWEDMSPFTNTSLQWLPGEPSDAGFCGYLAEPSHTGLKAATCVNSVNGSLCERLANHSAKQCRTPCALRSSCSECTSGSSECMWCSNMKQCVDSNAYVASFPFGQCMEWYTMNSCPPENCSGYRTCGQCMDQSGCGWCTDPSNTGKGQCIEGSYRGPVQPSTPDSYQEPALNVSMCPSENKYNWSFIHCPACQCNGHSKCLNESACEKCEDLTTGKHCEACISGYYGDPTNGGTCQGCKCNGHSSICNAQTGKCFCTTKGIKGDKCHQCEVENRYQGNPLKGTCYYTLLIDYQFTFSLSQDDDRYYTAINFVATPEEQNRDLDMFINASKNFNLNITWATSFAAGTQAGEEVHVISKSNIKEYKDSFSNEKFDFRNNPNITFYVYVSNFTWPIKIQIAFSQHSNFMDLVQFFVTFFSCFLSLLLVAAVVWKIKQSCWASRRREQLLREMQQMASRPFATINVALETDDEPPDLIGGSIKSVPKPITLEPCLGNKAAVLSIFVRLPRGSGGIPPPGQSGLAVASTLVDVSQQMPLAYKEKSGATRNRKHQPQAQPGTCI</sequence>
<dbReference type="InterPro" id="IPR016186">
    <property type="entry name" value="C-type_lectin-like/link_sf"/>
</dbReference>
<dbReference type="SMART" id="SM00034">
    <property type="entry name" value="CLECT"/>
    <property type="match status" value="1"/>
</dbReference>
<accession>A0A444TZH5</accession>
<dbReference type="InterPro" id="IPR016201">
    <property type="entry name" value="PSI"/>
</dbReference>
<dbReference type="PROSITE" id="PS50026">
    <property type="entry name" value="EGF_3"/>
    <property type="match status" value="2"/>
</dbReference>
<comment type="function">
    <text evidence="15">Involved in the initial immune cell clustering during inflammatory response and may regulate chemotactic activity of chemokines. May play a role in melanocortin signaling pathways that regulate energy homeostasis and hair color. Low-affinity receptor for agouti. Has a critical role in normal myelination in the central nervous system.</text>
</comment>
<evidence type="ECO:0000256" key="19">
    <source>
        <dbReference type="PROSITE-ProRule" id="PRU00460"/>
    </source>
</evidence>
<dbReference type="FunFam" id="2.120.10.80:FF:000031">
    <property type="entry name" value="attractin"/>
    <property type="match status" value="1"/>
</dbReference>
<dbReference type="PROSITE" id="PS50027">
    <property type="entry name" value="EGF_LAM_2"/>
    <property type="match status" value="1"/>
</dbReference>
<protein>
    <recommendedName>
        <fullName evidence="17">Attractin</fullName>
    </recommendedName>
</protein>
<feature type="disulfide bond" evidence="19">
    <location>
        <begin position="1150"/>
        <end position="1164"/>
    </location>
</feature>
<feature type="domain" description="C-type lectin" evidence="24">
    <location>
        <begin position="860"/>
        <end position="981"/>
    </location>
</feature>
<dbReference type="FunFam" id="3.10.100.10:FF:000012">
    <property type="entry name" value="Attractin"/>
    <property type="match status" value="1"/>
</dbReference>
<feature type="transmembrane region" description="Helical" evidence="21">
    <location>
        <begin position="21"/>
        <end position="43"/>
    </location>
</feature>
<evidence type="ECO:0000256" key="6">
    <source>
        <dbReference type="ARBA" id="ARBA00022729"/>
    </source>
</evidence>
<evidence type="ECO:0000256" key="8">
    <source>
        <dbReference type="ARBA" id="ARBA00022989"/>
    </source>
</evidence>
<dbReference type="InterPro" id="IPR056732">
    <property type="entry name" value="GBD_ATRN"/>
</dbReference>
<keyword evidence="3" id="KW-1003">Cell membrane</keyword>
<dbReference type="CDD" id="cd00055">
    <property type="entry name" value="EGF_Lam"/>
    <property type="match status" value="2"/>
</dbReference>
<evidence type="ECO:0000256" key="5">
    <source>
        <dbReference type="ARBA" id="ARBA00022692"/>
    </source>
</evidence>
<organism evidence="25 26">
    <name type="scientific">Acipenser ruthenus</name>
    <name type="common">Sterlet sturgeon</name>
    <dbReference type="NCBI Taxonomy" id="7906"/>
    <lineage>
        <taxon>Eukaryota</taxon>
        <taxon>Metazoa</taxon>
        <taxon>Chordata</taxon>
        <taxon>Craniata</taxon>
        <taxon>Vertebrata</taxon>
        <taxon>Euteleostomi</taxon>
        <taxon>Actinopterygii</taxon>
        <taxon>Chondrostei</taxon>
        <taxon>Acipenseriformes</taxon>
        <taxon>Acipenseridae</taxon>
        <taxon>Acipenser</taxon>
    </lineage>
</organism>
<feature type="domain" description="EGF-like" evidence="22">
    <location>
        <begin position="130"/>
        <end position="167"/>
    </location>
</feature>
<evidence type="ECO:0000256" key="3">
    <source>
        <dbReference type="ARBA" id="ARBA00022475"/>
    </source>
</evidence>
<dbReference type="SUPFAM" id="SSF117281">
    <property type="entry name" value="Kelch motif"/>
    <property type="match status" value="1"/>
</dbReference>
<dbReference type="Proteomes" id="UP000289886">
    <property type="component" value="Unassembled WGS sequence"/>
</dbReference>
<dbReference type="InterPro" id="IPR051568">
    <property type="entry name" value="LZTR1/Attractin"/>
</dbReference>
<dbReference type="InterPro" id="IPR015915">
    <property type="entry name" value="Kelch-typ_b-propeller"/>
</dbReference>
<dbReference type="PANTHER" id="PTHR46376">
    <property type="entry name" value="LEUCINE-ZIPPER-LIKE TRANSCRIPTIONAL REGULATOR 1"/>
    <property type="match status" value="1"/>
</dbReference>
<evidence type="ECO:0000256" key="20">
    <source>
        <dbReference type="SAM" id="MobiDB-lite"/>
    </source>
</evidence>
<evidence type="ECO:0000256" key="14">
    <source>
        <dbReference type="ARBA" id="ARBA00023292"/>
    </source>
</evidence>
<dbReference type="Pfam" id="PF01437">
    <property type="entry name" value="PSI"/>
    <property type="match status" value="1"/>
</dbReference>
<dbReference type="SUPFAM" id="SSF56436">
    <property type="entry name" value="C-type lectin-like"/>
    <property type="match status" value="1"/>
</dbReference>
<feature type="disulfide bond" evidence="18">
    <location>
        <begin position="138"/>
        <end position="155"/>
    </location>
</feature>
<dbReference type="SUPFAM" id="SSF57196">
    <property type="entry name" value="EGF/Laminin"/>
    <property type="match status" value="1"/>
</dbReference>
<dbReference type="GO" id="GO:0005886">
    <property type="term" value="C:plasma membrane"/>
    <property type="evidence" value="ECO:0007669"/>
    <property type="project" value="UniProtKB-SubCell"/>
</dbReference>
<keyword evidence="7" id="KW-0677">Repeat</keyword>
<evidence type="ECO:0000259" key="24">
    <source>
        <dbReference type="PROSITE" id="PS50041"/>
    </source>
</evidence>
<reference evidence="25 26" key="1">
    <citation type="submission" date="2019-01" db="EMBL/GenBank/DDBJ databases">
        <title>Draft Genome and Complete Hox-Cluster Characterization of the Sterlet Sturgeon (Acipenser ruthenus).</title>
        <authorList>
            <person name="Wei Q."/>
        </authorList>
    </citation>
    <scope>NUCLEOTIDE SEQUENCE [LARGE SCALE GENOMIC DNA]</scope>
    <source>
        <strain evidence="25">WHYD16114868_AA</strain>
        <tissue evidence="25">Blood</tissue>
    </source>
</reference>
<evidence type="ECO:0000256" key="15">
    <source>
        <dbReference type="ARBA" id="ARBA00058400"/>
    </source>
</evidence>
<evidence type="ECO:0000256" key="9">
    <source>
        <dbReference type="ARBA" id="ARBA00023136"/>
    </source>
</evidence>
<keyword evidence="8 21" id="KW-1133">Transmembrane helix</keyword>
<evidence type="ECO:0000256" key="17">
    <source>
        <dbReference type="ARBA" id="ARBA00074596"/>
    </source>
</evidence>
<feature type="disulfide bond" evidence="18">
    <location>
        <begin position="134"/>
        <end position="144"/>
    </location>
</feature>
<dbReference type="SMART" id="SM00423">
    <property type="entry name" value="PSI"/>
    <property type="match status" value="5"/>
</dbReference>
<keyword evidence="13" id="KW-0395">Inflammatory response</keyword>
<evidence type="ECO:0000256" key="13">
    <source>
        <dbReference type="ARBA" id="ARBA00023198"/>
    </source>
</evidence>
<evidence type="ECO:0000259" key="23">
    <source>
        <dbReference type="PROSITE" id="PS50027"/>
    </source>
</evidence>
<dbReference type="InterPro" id="IPR000742">
    <property type="entry name" value="EGF"/>
</dbReference>
<keyword evidence="10 18" id="KW-1015">Disulfide bond</keyword>
<dbReference type="InterPro" id="IPR001304">
    <property type="entry name" value="C-type_lectin-like"/>
</dbReference>
<dbReference type="InterPro" id="IPR056863">
    <property type="entry name" value="LMN_ATRN_NET-like_EGF"/>
</dbReference>
<dbReference type="EMBL" id="SCEB01215666">
    <property type="protein sequence ID" value="RXM28333.1"/>
    <property type="molecule type" value="Genomic_DNA"/>
</dbReference>
<evidence type="ECO:0000256" key="12">
    <source>
        <dbReference type="ARBA" id="ARBA00023180"/>
    </source>
</evidence>
<evidence type="ECO:0000256" key="2">
    <source>
        <dbReference type="ARBA" id="ARBA00022441"/>
    </source>
</evidence>
<dbReference type="PROSITE" id="PS01248">
    <property type="entry name" value="EGF_LAM_1"/>
    <property type="match status" value="1"/>
</dbReference>